<dbReference type="SUPFAM" id="SSF52833">
    <property type="entry name" value="Thioredoxin-like"/>
    <property type="match status" value="1"/>
</dbReference>
<dbReference type="RefSeq" id="WP_142567913.1">
    <property type="nucleotide sequence ID" value="NZ_BMMN01000001.1"/>
</dbReference>
<evidence type="ECO:0000256" key="1">
    <source>
        <dbReference type="SAM" id="Phobius"/>
    </source>
</evidence>
<dbReference type="OrthoDB" id="128449at2"/>
<comment type="caution">
    <text evidence="2">The sequence shown here is derived from an EMBL/GenBank/DDBJ whole genome shotgun (WGS) entry which is preliminary data.</text>
</comment>
<proteinExistence type="predicted"/>
<keyword evidence="1" id="KW-0812">Transmembrane</keyword>
<dbReference type="InterPro" id="IPR036249">
    <property type="entry name" value="Thioredoxin-like_sf"/>
</dbReference>
<gene>
    <name evidence="2" type="ORF">GCM10011574_07170</name>
</gene>
<sequence length="185" mass="19551">MGYVVVALVLVGLVAVLNLVFTFGVVRRLARQDRELATLRAVLPSNPEEVMNAPGSAPEDFGEVTTTGGEHLGRDSLTGGIMLGFFTPTCAPCLAQASPFAERARSLGRDRALVVVVGSRDDVGELVALFEPVARVLVEPDQGPVQRAFGVRGFPAMCVLDPDGRVAAVDTGVDRLPEPAARAER</sequence>
<protein>
    <recommendedName>
        <fullName evidence="4">TlpA family protein disulfide reductase</fullName>
    </recommendedName>
</protein>
<dbReference type="AlphaFoldDB" id="A0A8H9LBE2"/>
<evidence type="ECO:0008006" key="4">
    <source>
        <dbReference type="Google" id="ProtNLM"/>
    </source>
</evidence>
<dbReference type="Proteomes" id="UP000653480">
    <property type="component" value="Unassembled WGS sequence"/>
</dbReference>
<evidence type="ECO:0000313" key="2">
    <source>
        <dbReference type="EMBL" id="GGO00416.1"/>
    </source>
</evidence>
<feature type="transmembrane region" description="Helical" evidence="1">
    <location>
        <begin position="6"/>
        <end position="26"/>
    </location>
</feature>
<evidence type="ECO:0000313" key="3">
    <source>
        <dbReference type="Proteomes" id="UP000653480"/>
    </source>
</evidence>
<organism evidence="2 3">
    <name type="scientific">Microbispora bryophytorum</name>
    <dbReference type="NCBI Taxonomy" id="1460882"/>
    <lineage>
        <taxon>Bacteria</taxon>
        <taxon>Bacillati</taxon>
        <taxon>Actinomycetota</taxon>
        <taxon>Actinomycetes</taxon>
        <taxon>Streptosporangiales</taxon>
        <taxon>Streptosporangiaceae</taxon>
        <taxon>Microbispora</taxon>
    </lineage>
</organism>
<accession>A0A8H9LBE2</accession>
<reference evidence="2" key="1">
    <citation type="journal article" date="2014" name="Int. J. Syst. Evol. Microbiol.">
        <title>Complete genome sequence of Corynebacterium casei LMG S-19264T (=DSM 44701T), isolated from a smear-ripened cheese.</title>
        <authorList>
            <consortium name="US DOE Joint Genome Institute (JGI-PGF)"/>
            <person name="Walter F."/>
            <person name="Albersmeier A."/>
            <person name="Kalinowski J."/>
            <person name="Ruckert C."/>
        </authorList>
    </citation>
    <scope>NUCLEOTIDE SEQUENCE</scope>
    <source>
        <strain evidence="2">CGMCC 4.7138</strain>
    </source>
</reference>
<keyword evidence="1" id="KW-1133">Transmembrane helix</keyword>
<dbReference type="EMBL" id="BMMN01000001">
    <property type="protein sequence ID" value="GGO00416.1"/>
    <property type="molecule type" value="Genomic_DNA"/>
</dbReference>
<name>A0A8H9LBE2_9ACTN</name>
<keyword evidence="1" id="KW-0472">Membrane</keyword>
<dbReference type="Gene3D" id="3.40.30.10">
    <property type="entry name" value="Glutaredoxin"/>
    <property type="match status" value="1"/>
</dbReference>
<reference evidence="2" key="2">
    <citation type="submission" date="2020-09" db="EMBL/GenBank/DDBJ databases">
        <authorList>
            <person name="Sun Q."/>
            <person name="Zhou Y."/>
        </authorList>
    </citation>
    <scope>NUCLEOTIDE SEQUENCE</scope>
    <source>
        <strain evidence="2">CGMCC 4.7138</strain>
    </source>
</reference>
<keyword evidence="3" id="KW-1185">Reference proteome</keyword>
<dbReference type="GeneID" id="97245941"/>